<protein>
    <submittedName>
        <fullName evidence="1">Uncharacterized protein</fullName>
    </submittedName>
</protein>
<evidence type="ECO:0000313" key="1">
    <source>
        <dbReference type="EMBL" id="VEL32475.1"/>
    </source>
</evidence>
<keyword evidence="2" id="KW-1185">Reference proteome</keyword>
<comment type="caution">
    <text evidence="1">The sequence shown here is derived from an EMBL/GenBank/DDBJ whole genome shotgun (WGS) entry which is preliminary data.</text>
</comment>
<accession>A0A448XB24</accession>
<reference evidence="1" key="1">
    <citation type="submission" date="2018-11" db="EMBL/GenBank/DDBJ databases">
        <authorList>
            <consortium name="Pathogen Informatics"/>
        </authorList>
    </citation>
    <scope>NUCLEOTIDE SEQUENCE</scope>
</reference>
<dbReference type="Proteomes" id="UP000784294">
    <property type="component" value="Unassembled WGS sequence"/>
</dbReference>
<sequence length="67" mass="7487">MSTTIPAKRLGKYQVNGPMLEITNTMAGRVPLDLPDAPTKLRNEVMPTQRTLEYEQTFAFGALEMSD</sequence>
<organism evidence="1 2">
    <name type="scientific">Protopolystoma xenopodis</name>
    <dbReference type="NCBI Taxonomy" id="117903"/>
    <lineage>
        <taxon>Eukaryota</taxon>
        <taxon>Metazoa</taxon>
        <taxon>Spiralia</taxon>
        <taxon>Lophotrochozoa</taxon>
        <taxon>Platyhelminthes</taxon>
        <taxon>Monogenea</taxon>
        <taxon>Polyopisthocotylea</taxon>
        <taxon>Polystomatidea</taxon>
        <taxon>Polystomatidae</taxon>
        <taxon>Protopolystoma</taxon>
    </lineage>
</organism>
<gene>
    <name evidence="1" type="ORF">PXEA_LOCUS25915</name>
</gene>
<evidence type="ECO:0000313" key="2">
    <source>
        <dbReference type="Proteomes" id="UP000784294"/>
    </source>
</evidence>
<proteinExistence type="predicted"/>
<dbReference type="EMBL" id="CAAALY010244221">
    <property type="protein sequence ID" value="VEL32475.1"/>
    <property type="molecule type" value="Genomic_DNA"/>
</dbReference>
<name>A0A448XB24_9PLAT</name>
<dbReference type="AlphaFoldDB" id="A0A448XB24"/>